<comment type="caution">
    <text evidence="2">The sequence shown here is derived from an EMBL/GenBank/DDBJ whole genome shotgun (WGS) entry which is preliminary data.</text>
</comment>
<name>A0AAV5FQ24_ELECO</name>
<proteinExistence type="predicted"/>
<gene>
    <name evidence="2" type="primary">gb25211</name>
    <name evidence="2" type="ORF">PR202_gb25211</name>
</gene>
<dbReference type="PANTHER" id="PTHR33065:SF93">
    <property type="entry name" value="DUF6598 DOMAIN-CONTAINING PROTEIN"/>
    <property type="match status" value="1"/>
</dbReference>
<keyword evidence="3" id="KW-1185">Reference proteome</keyword>
<dbReference type="InterPro" id="IPR046533">
    <property type="entry name" value="DUF6598"/>
</dbReference>
<dbReference type="AlphaFoldDB" id="A0AAV5FQ24"/>
<sequence>MAEEGMEAPQATMLTEFSSSLWRKIQDLICRITTSKETNKAPGIRTWTAQAMEAREKMQTFSSIQKKLKEIYRAMQELSSGTSTISELEREDKMAKLKQDRAALMRESSRVASQIKTPDYSGMSEAERAEEAERIRQEAMDDARRLLEVEGDHDGSLMKQCRARVVDLDPKQGGVYFNRMPSSLPEFDLDEESPFGPMRFTYTVYENGDTPEVCEAVNILSVKIASLDVAFTIQVYGSVIARDSIDHKCVYLFRRDRDHCQRISSKDEPLILTGPKRGLALLDDNYVETDLKIKDDHQGKQDRQLSKGVLTIRGIAGRSLDKCTVETKSIATRLSTVDVMYAVVVGAVEGTIGIRVLQGEFYGTITAHTTSIQERTVLYDDTKVAAKTTRHARRGAIQLTRPVVSVYVRDKLIIDAKTSDGKSERLEFTPMCNGGERAAITLGATKMRVKVAWSIMDP</sequence>
<reference evidence="2" key="2">
    <citation type="submission" date="2021-12" db="EMBL/GenBank/DDBJ databases">
        <title>Resequencing data analysis of finger millet.</title>
        <authorList>
            <person name="Hatakeyama M."/>
            <person name="Aluri S."/>
            <person name="Balachadran M.T."/>
            <person name="Sivarajan S.R."/>
            <person name="Poveda L."/>
            <person name="Shimizu-Inatsugi R."/>
            <person name="Schlapbach R."/>
            <person name="Sreeman S.M."/>
            <person name="Shimizu K.K."/>
        </authorList>
    </citation>
    <scope>NUCLEOTIDE SEQUENCE</scope>
</reference>
<dbReference type="EMBL" id="BQKI01000088">
    <property type="protein sequence ID" value="GJN36361.1"/>
    <property type="molecule type" value="Genomic_DNA"/>
</dbReference>
<dbReference type="PANTHER" id="PTHR33065">
    <property type="entry name" value="OS07G0486400 PROTEIN"/>
    <property type="match status" value="1"/>
</dbReference>
<evidence type="ECO:0000313" key="3">
    <source>
        <dbReference type="Proteomes" id="UP001054889"/>
    </source>
</evidence>
<dbReference type="Proteomes" id="UP001054889">
    <property type="component" value="Unassembled WGS sequence"/>
</dbReference>
<accession>A0AAV5FQ24</accession>
<dbReference type="Pfam" id="PF20241">
    <property type="entry name" value="DUF6598"/>
    <property type="match status" value="1"/>
</dbReference>
<evidence type="ECO:0000259" key="1">
    <source>
        <dbReference type="Pfam" id="PF20241"/>
    </source>
</evidence>
<reference evidence="2" key="1">
    <citation type="journal article" date="2018" name="DNA Res.">
        <title>Multiple hybrid de novo genome assembly of finger millet, an orphan allotetraploid crop.</title>
        <authorList>
            <person name="Hatakeyama M."/>
            <person name="Aluri S."/>
            <person name="Balachadran M.T."/>
            <person name="Sivarajan S.R."/>
            <person name="Patrignani A."/>
            <person name="Gruter S."/>
            <person name="Poveda L."/>
            <person name="Shimizu-Inatsugi R."/>
            <person name="Baeten J."/>
            <person name="Francoijs K.J."/>
            <person name="Nataraja K.N."/>
            <person name="Reddy Y.A.N."/>
            <person name="Phadnis S."/>
            <person name="Ravikumar R.L."/>
            <person name="Schlapbach R."/>
            <person name="Sreeman S.M."/>
            <person name="Shimizu K.K."/>
        </authorList>
    </citation>
    <scope>NUCLEOTIDE SEQUENCE</scope>
</reference>
<feature type="domain" description="DUF6598" evidence="1">
    <location>
        <begin position="217"/>
        <end position="451"/>
    </location>
</feature>
<organism evidence="2 3">
    <name type="scientific">Eleusine coracana subsp. coracana</name>
    <dbReference type="NCBI Taxonomy" id="191504"/>
    <lineage>
        <taxon>Eukaryota</taxon>
        <taxon>Viridiplantae</taxon>
        <taxon>Streptophyta</taxon>
        <taxon>Embryophyta</taxon>
        <taxon>Tracheophyta</taxon>
        <taxon>Spermatophyta</taxon>
        <taxon>Magnoliopsida</taxon>
        <taxon>Liliopsida</taxon>
        <taxon>Poales</taxon>
        <taxon>Poaceae</taxon>
        <taxon>PACMAD clade</taxon>
        <taxon>Chloridoideae</taxon>
        <taxon>Cynodonteae</taxon>
        <taxon>Eleusininae</taxon>
        <taxon>Eleusine</taxon>
    </lineage>
</organism>
<protein>
    <recommendedName>
        <fullName evidence="1">DUF6598 domain-containing protein</fullName>
    </recommendedName>
</protein>
<evidence type="ECO:0000313" key="2">
    <source>
        <dbReference type="EMBL" id="GJN36361.1"/>
    </source>
</evidence>